<keyword evidence="2" id="KW-0269">Exonuclease</keyword>
<accession>A0A223NS41</accession>
<evidence type="ECO:0000313" key="2">
    <source>
        <dbReference type="EMBL" id="ASU32478.1"/>
    </source>
</evidence>
<dbReference type="AlphaFoldDB" id="A0A223NS41"/>
<reference evidence="2 3" key="1">
    <citation type="submission" date="2017-08" db="EMBL/GenBank/DDBJ databases">
        <title>Complete genome sequence of Mucilaginibacter sp. strain BJC16-A31.</title>
        <authorList>
            <consortium name="Henan University of Science and Technology"/>
            <person name="You X."/>
        </authorList>
    </citation>
    <scope>NUCLEOTIDE SEQUENCE [LARGE SCALE GENOMIC DNA]</scope>
    <source>
        <strain evidence="2 3">BJC16-A31</strain>
    </source>
</reference>
<dbReference type="Gene3D" id="3.30.420.10">
    <property type="entry name" value="Ribonuclease H-like superfamily/Ribonuclease H"/>
    <property type="match status" value="1"/>
</dbReference>
<keyword evidence="2" id="KW-0378">Hydrolase</keyword>
<dbReference type="GO" id="GO:0006259">
    <property type="term" value="P:DNA metabolic process"/>
    <property type="evidence" value="ECO:0007669"/>
    <property type="project" value="UniProtKB-ARBA"/>
</dbReference>
<dbReference type="PANTHER" id="PTHR30231">
    <property type="entry name" value="DNA POLYMERASE III SUBUNIT EPSILON"/>
    <property type="match status" value="1"/>
</dbReference>
<sequence>MSNTFTAIDFETAQGKRWSICQVGLVRVEEGKLVNRLNLLVCPPGNIYSGINTQIHGISARHTFNSPRFAEVWPLISPYIENETVVAHNGAFDFSCLSQTLDYYQIRQPGYVKQCTYKIFGKGLAACCSAHRIALNHHDALSDAMACAQLYLIHLNR</sequence>
<organism evidence="2 3">
    <name type="scientific">Mucilaginibacter xinganensis</name>
    <dbReference type="NCBI Taxonomy" id="1234841"/>
    <lineage>
        <taxon>Bacteria</taxon>
        <taxon>Pseudomonadati</taxon>
        <taxon>Bacteroidota</taxon>
        <taxon>Sphingobacteriia</taxon>
        <taxon>Sphingobacteriales</taxon>
        <taxon>Sphingobacteriaceae</taxon>
        <taxon>Mucilaginibacter</taxon>
    </lineage>
</organism>
<evidence type="ECO:0000313" key="3">
    <source>
        <dbReference type="Proteomes" id="UP000215002"/>
    </source>
</evidence>
<dbReference type="PANTHER" id="PTHR30231:SF42">
    <property type="entry name" value="EXONUCLEASE"/>
    <property type="match status" value="1"/>
</dbReference>
<dbReference type="InterPro" id="IPR013520">
    <property type="entry name" value="Ribonucl_H"/>
</dbReference>
<dbReference type="Proteomes" id="UP000215002">
    <property type="component" value="Chromosome"/>
</dbReference>
<dbReference type="EMBL" id="CP022743">
    <property type="protein sequence ID" value="ASU32478.1"/>
    <property type="molecule type" value="Genomic_DNA"/>
</dbReference>
<dbReference type="Pfam" id="PF00929">
    <property type="entry name" value="RNase_T"/>
    <property type="match status" value="1"/>
</dbReference>
<dbReference type="SUPFAM" id="SSF53098">
    <property type="entry name" value="Ribonuclease H-like"/>
    <property type="match status" value="1"/>
</dbReference>
<keyword evidence="3" id="KW-1185">Reference proteome</keyword>
<dbReference type="GO" id="GO:0005829">
    <property type="term" value="C:cytosol"/>
    <property type="evidence" value="ECO:0007669"/>
    <property type="project" value="TreeGrafter"/>
</dbReference>
<dbReference type="InterPro" id="IPR036397">
    <property type="entry name" value="RNaseH_sf"/>
</dbReference>
<keyword evidence="2" id="KW-0540">Nuclease</keyword>
<proteinExistence type="predicted"/>
<dbReference type="GO" id="GO:0008408">
    <property type="term" value="F:3'-5' exonuclease activity"/>
    <property type="evidence" value="ECO:0007669"/>
    <property type="project" value="TreeGrafter"/>
</dbReference>
<gene>
    <name evidence="2" type="ORF">MuYL_0575</name>
</gene>
<dbReference type="InterPro" id="IPR012337">
    <property type="entry name" value="RNaseH-like_sf"/>
</dbReference>
<dbReference type="GO" id="GO:0003676">
    <property type="term" value="F:nucleic acid binding"/>
    <property type="evidence" value="ECO:0007669"/>
    <property type="project" value="InterPro"/>
</dbReference>
<protein>
    <submittedName>
        <fullName evidence="2">Exonuclease</fullName>
    </submittedName>
</protein>
<dbReference type="SMART" id="SM00479">
    <property type="entry name" value="EXOIII"/>
    <property type="match status" value="1"/>
</dbReference>
<dbReference type="KEGG" id="muc:MuYL_0575"/>
<name>A0A223NS41_9SPHI</name>
<feature type="domain" description="Exonuclease" evidence="1">
    <location>
        <begin position="4"/>
        <end position="157"/>
    </location>
</feature>
<evidence type="ECO:0000259" key="1">
    <source>
        <dbReference type="SMART" id="SM00479"/>
    </source>
</evidence>
<dbReference type="RefSeq" id="WP_094569062.1">
    <property type="nucleotide sequence ID" value="NZ_CP022743.1"/>
</dbReference>
<dbReference type="OrthoDB" id="9803913at2"/>